<name>A0AAU7XC57_9HYPH</name>
<evidence type="ECO:0000256" key="2">
    <source>
        <dbReference type="ARBA" id="ARBA00023235"/>
    </source>
</evidence>
<dbReference type="KEGG" id="mflg:ABS361_19885"/>
<dbReference type="NCBIfam" id="NF033377">
    <property type="entry name" value="OMA_tautomer"/>
    <property type="match status" value="1"/>
</dbReference>
<dbReference type="InterPro" id="IPR007400">
    <property type="entry name" value="PrpF-like"/>
</dbReference>
<dbReference type="AlphaFoldDB" id="A0AAU7XC57"/>
<gene>
    <name evidence="3" type="ORF">ABS361_19885</name>
</gene>
<dbReference type="RefSeq" id="WP_407049356.1">
    <property type="nucleotide sequence ID" value="NZ_CP158568.1"/>
</dbReference>
<dbReference type="GO" id="GO:0016853">
    <property type="term" value="F:isomerase activity"/>
    <property type="evidence" value="ECO:0007669"/>
    <property type="project" value="UniProtKB-KW"/>
</dbReference>
<sequence length="362" mass="37243">MQHSVRVPCVLMRGGTSRGPFFLATDLPADRAARDEILISALGAGHELQIDGIGGGNPLTSKVAIVGRPSRPDADVDYLFAQVKVGERTVDTSPNCGNMLSAVAPFAIEQGLVTAASGTTTVRVHNVNTGKLIDVTVETPRGRVTYEGAAAIDGVPGTAAPILMTFLDAAGAKTGRLLPSGAARDTIDGVEVSCVDAATPLVILRASDLGKTATETPAALDGDRAFMARLERIRREAGGRMGLGDVSALVIPKPVIVAAIAGEPAAIAARYFMPHACHKAFAVTGGVGLATACATPGTIVADMVDAATASALSIRHPAGRLDLKIDRHVGAEPRVSVIRTARRLFEGAVFARIEVHAAAEAA</sequence>
<dbReference type="InterPro" id="IPR047687">
    <property type="entry name" value="OMA_tautomer-like"/>
</dbReference>
<evidence type="ECO:0000256" key="1">
    <source>
        <dbReference type="ARBA" id="ARBA00007673"/>
    </source>
</evidence>
<dbReference type="EMBL" id="CP158568">
    <property type="protein sequence ID" value="XBY44264.1"/>
    <property type="molecule type" value="Genomic_DNA"/>
</dbReference>
<reference evidence="3" key="1">
    <citation type="submission" date="2024-06" db="EMBL/GenBank/DDBJ databases">
        <title>Methylostella associata gen. nov., sp. nov., a novel Ancalomicrobiaceae-affiliated facultatively methylotrophic bacteria that feed on methanotrophs of the genus Methylococcus.</title>
        <authorList>
            <person name="Saltykova V."/>
            <person name="Danilova O.V."/>
            <person name="Oshkin I.Y."/>
            <person name="Belova S.E."/>
            <person name="Pimenov N.V."/>
            <person name="Dedysh S.N."/>
        </authorList>
    </citation>
    <scope>NUCLEOTIDE SEQUENCE</scope>
    <source>
        <strain evidence="3">S20</strain>
    </source>
</reference>
<accession>A0AAU7XC57</accession>
<keyword evidence="2 3" id="KW-0413">Isomerase</keyword>
<dbReference type="SUPFAM" id="SSF54506">
    <property type="entry name" value="Diaminopimelate epimerase-like"/>
    <property type="match status" value="2"/>
</dbReference>
<dbReference type="Gene3D" id="3.10.310.10">
    <property type="entry name" value="Diaminopimelate Epimerase, Chain A, domain 1"/>
    <property type="match status" value="2"/>
</dbReference>
<proteinExistence type="inferred from homology"/>
<dbReference type="Pfam" id="PF04303">
    <property type="entry name" value="PrpF"/>
    <property type="match status" value="1"/>
</dbReference>
<organism evidence="3">
    <name type="scientific">Methyloraptor flagellatus</name>
    <dbReference type="NCBI Taxonomy" id="3162530"/>
    <lineage>
        <taxon>Bacteria</taxon>
        <taxon>Pseudomonadati</taxon>
        <taxon>Pseudomonadota</taxon>
        <taxon>Alphaproteobacteria</taxon>
        <taxon>Hyphomicrobiales</taxon>
        <taxon>Ancalomicrobiaceae</taxon>
        <taxon>Methyloraptor</taxon>
    </lineage>
</organism>
<dbReference type="PANTHER" id="PTHR43709">
    <property type="entry name" value="ACONITATE ISOMERASE-RELATED"/>
    <property type="match status" value="1"/>
</dbReference>
<protein>
    <submittedName>
        <fullName evidence="3">4-oxalomesaconate tautomerase</fullName>
        <ecNumber evidence="3">5.3.2.8</ecNumber>
    </submittedName>
</protein>
<dbReference type="EC" id="5.3.2.8" evidence="3"/>
<dbReference type="PANTHER" id="PTHR43709:SF3">
    <property type="entry name" value="ISOMERASE YBHH-RELATED"/>
    <property type="match status" value="1"/>
</dbReference>
<evidence type="ECO:0000313" key="3">
    <source>
        <dbReference type="EMBL" id="XBY44264.1"/>
    </source>
</evidence>
<comment type="similarity">
    <text evidence="1">Belongs to the PrpF family.</text>
</comment>